<feature type="compositionally biased region" description="Low complexity" evidence="13">
    <location>
        <begin position="1125"/>
        <end position="1135"/>
    </location>
</feature>
<dbReference type="EMBL" id="JBFOLJ010000007">
    <property type="protein sequence ID" value="KAL2522164.1"/>
    <property type="molecule type" value="Genomic_DNA"/>
</dbReference>
<accession>A0ABD1UAW2</accession>
<evidence type="ECO:0000256" key="7">
    <source>
        <dbReference type="ARBA" id="ARBA00023065"/>
    </source>
</evidence>
<keyword evidence="10" id="KW-0325">Glycoprotein</keyword>
<keyword evidence="9 17" id="KW-0675">Receptor</keyword>
<evidence type="ECO:0000256" key="5">
    <source>
        <dbReference type="ARBA" id="ARBA00022729"/>
    </source>
</evidence>
<proteinExistence type="inferred from homology"/>
<evidence type="ECO:0000313" key="17">
    <source>
        <dbReference type="EMBL" id="KAL2522164.1"/>
    </source>
</evidence>
<dbReference type="Pfam" id="PF10613">
    <property type="entry name" value="Lig_chan-Glu_bd"/>
    <property type="match status" value="1"/>
</dbReference>
<evidence type="ECO:0000256" key="14">
    <source>
        <dbReference type="SAM" id="Phobius"/>
    </source>
</evidence>
<keyword evidence="8 14" id="KW-0472">Membrane</keyword>
<dbReference type="GO" id="GO:1901701">
    <property type="term" value="P:cellular response to oxygen-containing compound"/>
    <property type="evidence" value="ECO:0007669"/>
    <property type="project" value="UniProtKB-ARBA"/>
</dbReference>
<keyword evidence="7" id="KW-0406">Ion transport</keyword>
<dbReference type="Gene3D" id="3.40.50.2300">
    <property type="match status" value="2"/>
</dbReference>
<feature type="chain" id="PRO_5044826283" evidence="15">
    <location>
        <begin position="21"/>
        <end position="1214"/>
    </location>
</feature>
<evidence type="ECO:0000256" key="13">
    <source>
        <dbReference type="SAM" id="MobiDB-lite"/>
    </source>
</evidence>
<dbReference type="SUPFAM" id="SSF53822">
    <property type="entry name" value="Periplasmic binding protein-like I"/>
    <property type="match status" value="1"/>
</dbReference>
<evidence type="ECO:0000256" key="11">
    <source>
        <dbReference type="ARBA" id="ARBA00023286"/>
    </source>
</evidence>
<reference evidence="18" key="1">
    <citation type="submission" date="2024-07" db="EMBL/GenBank/DDBJ databases">
        <title>Two chromosome-level genome assemblies of Korean endemic species Abeliophyllum distichum and Forsythia ovata (Oleaceae).</title>
        <authorList>
            <person name="Jang H."/>
        </authorList>
    </citation>
    <scope>NUCLEOTIDE SEQUENCE [LARGE SCALE GENOMIC DNA]</scope>
</reference>
<dbReference type="InterPro" id="IPR044440">
    <property type="entry name" value="GABAb_receptor_plant_PBP1"/>
</dbReference>
<keyword evidence="11" id="KW-1071">Ligand-gated ion channel</keyword>
<organism evidence="17 18">
    <name type="scientific">Forsythia ovata</name>
    <dbReference type="NCBI Taxonomy" id="205694"/>
    <lineage>
        <taxon>Eukaryota</taxon>
        <taxon>Viridiplantae</taxon>
        <taxon>Streptophyta</taxon>
        <taxon>Embryophyta</taxon>
        <taxon>Tracheophyta</taxon>
        <taxon>Spermatophyta</taxon>
        <taxon>Magnoliopsida</taxon>
        <taxon>eudicotyledons</taxon>
        <taxon>Gunneridae</taxon>
        <taxon>Pentapetalae</taxon>
        <taxon>asterids</taxon>
        <taxon>lamiids</taxon>
        <taxon>Lamiales</taxon>
        <taxon>Oleaceae</taxon>
        <taxon>Forsythieae</taxon>
        <taxon>Forsythia</taxon>
    </lineage>
</organism>
<evidence type="ECO:0000256" key="2">
    <source>
        <dbReference type="ARBA" id="ARBA00008685"/>
    </source>
</evidence>
<dbReference type="CDD" id="cd19990">
    <property type="entry name" value="PBP1_GABAb_receptor_plant"/>
    <property type="match status" value="1"/>
</dbReference>
<dbReference type="PRINTS" id="PR01176">
    <property type="entry name" value="GABABRECEPTR"/>
</dbReference>
<dbReference type="Pfam" id="PF01094">
    <property type="entry name" value="ANF_receptor"/>
    <property type="match status" value="1"/>
</dbReference>
<feature type="signal peptide" evidence="15">
    <location>
        <begin position="1"/>
        <end position="20"/>
    </location>
</feature>
<dbReference type="Proteomes" id="UP001604277">
    <property type="component" value="Unassembled WGS sequence"/>
</dbReference>
<dbReference type="SUPFAM" id="SSF50249">
    <property type="entry name" value="Nucleic acid-binding proteins"/>
    <property type="match status" value="1"/>
</dbReference>
<dbReference type="SUPFAM" id="SSF53850">
    <property type="entry name" value="Periplasmic binding protein-like II"/>
    <property type="match status" value="1"/>
</dbReference>
<dbReference type="CDD" id="cd13686">
    <property type="entry name" value="GluR_Plant"/>
    <property type="match status" value="1"/>
</dbReference>
<dbReference type="FunFam" id="1.10.287.70:FF:000037">
    <property type="entry name" value="Glutamate receptor"/>
    <property type="match status" value="1"/>
</dbReference>
<dbReference type="InterPro" id="IPR019594">
    <property type="entry name" value="Glu/Gly-bd"/>
</dbReference>
<feature type="transmembrane region" description="Helical" evidence="14">
    <location>
        <begin position="645"/>
        <end position="663"/>
    </location>
</feature>
<dbReference type="Gene3D" id="3.40.50.1010">
    <property type="entry name" value="5'-nuclease"/>
    <property type="match status" value="1"/>
</dbReference>
<evidence type="ECO:0000313" key="18">
    <source>
        <dbReference type="Proteomes" id="UP001604277"/>
    </source>
</evidence>
<evidence type="ECO:0000259" key="16">
    <source>
        <dbReference type="SMART" id="SM00079"/>
    </source>
</evidence>
<dbReference type="GO" id="GO:0016020">
    <property type="term" value="C:membrane"/>
    <property type="evidence" value="ECO:0007669"/>
    <property type="project" value="UniProtKB-SubCell"/>
</dbReference>
<dbReference type="Gene3D" id="3.40.190.10">
    <property type="entry name" value="Periplasmic binding protein-like II"/>
    <property type="match status" value="2"/>
</dbReference>
<feature type="compositionally biased region" description="Basic and acidic residues" evidence="13">
    <location>
        <begin position="1200"/>
        <end position="1214"/>
    </location>
</feature>
<dbReference type="InterPro" id="IPR001828">
    <property type="entry name" value="ANF_lig-bd_rcpt"/>
</dbReference>
<dbReference type="Gene3D" id="1.10.287.70">
    <property type="match status" value="1"/>
</dbReference>
<dbReference type="SMART" id="SM00079">
    <property type="entry name" value="PBPe"/>
    <property type="match status" value="1"/>
</dbReference>
<dbReference type="InterPro" id="IPR013955">
    <property type="entry name" value="Rep_factor-A_C"/>
</dbReference>
<feature type="domain" description="Ionotropic glutamate receptor C-terminal" evidence="16">
    <location>
        <begin position="470"/>
        <end position="811"/>
    </location>
</feature>
<dbReference type="InterPro" id="IPR028082">
    <property type="entry name" value="Peripla_BP_I"/>
</dbReference>
<name>A0ABD1UAW2_9LAMI</name>
<dbReference type="FunFam" id="3.40.190.10:FF:000175">
    <property type="entry name" value="Glutamate receptor"/>
    <property type="match status" value="1"/>
</dbReference>
<feature type="transmembrane region" description="Helical" evidence="14">
    <location>
        <begin position="591"/>
        <end position="609"/>
    </location>
</feature>
<evidence type="ECO:0000256" key="10">
    <source>
        <dbReference type="ARBA" id="ARBA00023180"/>
    </source>
</evidence>
<dbReference type="Pfam" id="PF08646">
    <property type="entry name" value="Rep_fac-A_C"/>
    <property type="match status" value="1"/>
</dbReference>
<keyword evidence="3" id="KW-0813">Transport</keyword>
<evidence type="ECO:0000256" key="3">
    <source>
        <dbReference type="ARBA" id="ARBA00022448"/>
    </source>
</evidence>
<evidence type="ECO:0000256" key="9">
    <source>
        <dbReference type="ARBA" id="ARBA00023170"/>
    </source>
</evidence>
<protein>
    <submittedName>
        <fullName evidence="17">Glutamate receptor 3.6</fullName>
    </submittedName>
</protein>
<dbReference type="InterPro" id="IPR015683">
    <property type="entry name" value="Ionotropic_Glu_rcpt"/>
</dbReference>
<keyword evidence="18" id="KW-1185">Reference proteome</keyword>
<feature type="compositionally biased region" description="Polar residues" evidence="13">
    <location>
        <begin position="1146"/>
        <end position="1159"/>
    </location>
</feature>
<keyword evidence="12" id="KW-0407">Ion channel</keyword>
<evidence type="ECO:0000256" key="1">
    <source>
        <dbReference type="ARBA" id="ARBA00004141"/>
    </source>
</evidence>
<dbReference type="AlphaFoldDB" id="A0ABD1UAW2"/>
<evidence type="ECO:0000256" key="15">
    <source>
        <dbReference type="SAM" id="SignalP"/>
    </source>
</evidence>
<evidence type="ECO:0000256" key="4">
    <source>
        <dbReference type="ARBA" id="ARBA00022692"/>
    </source>
</evidence>
<dbReference type="Pfam" id="PF00060">
    <property type="entry name" value="Lig_chan"/>
    <property type="match status" value="1"/>
</dbReference>
<evidence type="ECO:0000256" key="6">
    <source>
        <dbReference type="ARBA" id="ARBA00022989"/>
    </source>
</evidence>
<dbReference type="GO" id="GO:0007165">
    <property type="term" value="P:signal transduction"/>
    <property type="evidence" value="ECO:0007669"/>
    <property type="project" value="UniProtKB-ARBA"/>
</dbReference>
<dbReference type="FunFam" id="3.40.50.2300:FF:000081">
    <property type="entry name" value="Glutamate receptor"/>
    <property type="match status" value="1"/>
</dbReference>
<feature type="region of interest" description="Disordered" evidence="13">
    <location>
        <begin position="1125"/>
        <end position="1214"/>
    </location>
</feature>
<feature type="transmembrane region" description="Helical" evidence="14">
    <location>
        <begin position="834"/>
        <end position="851"/>
    </location>
</feature>
<keyword evidence="4 14" id="KW-0812">Transmembrane</keyword>
<dbReference type="GO" id="GO:0009611">
    <property type="term" value="P:response to wounding"/>
    <property type="evidence" value="ECO:0007669"/>
    <property type="project" value="UniProtKB-ARBA"/>
</dbReference>
<dbReference type="InterPro" id="IPR012340">
    <property type="entry name" value="NA-bd_OB-fold"/>
</dbReference>
<dbReference type="PANTHER" id="PTHR18966">
    <property type="entry name" value="IONOTROPIC GLUTAMATE RECEPTOR"/>
    <property type="match status" value="1"/>
</dbReference>
<keyword evidence="6 14" id="KW-1133">Transmembrane helix</keyword>
<comment type="caution">
    <text evidence="17">The sequence shown here is derived from an EMBL/GenBank/DDBJ whole genome shotgun (WGS) entry which is preliminary data.</text>
</comment>
<comment type="similarity">
    <text evidence="2">Belongs to the glutamate-gated ion channel (TC 1.A.10.1) family.</text>
</comment>
<dbReference type="Gene3D" id="2.40.50.140">
    <property type="entry name" value="Nucleic acid-binding proteins"/>
    <property type="match status" value="1"/>
</dbReference>
<sequence>MKLLFFVLVLLAFFNGYGVSKSTPTRPDFVSIGSILSFESIIGKVAKVAIEAAVEDVNANSDVLGGTKLKLTLHDTNFSGFLGIMEAIRFMEKETIALIGPQSSVTTHVVSYFANELQIPLLSFSSTDPTLSPLQFPFFVRTSINDLFQMVAIADIINYYGWREVIAIYVDDDYGRNGIAALSDQLSARSCKISYRAPLKSRSSMDEIRDALVQVALTESRILVVHTYPERGIDIMATAQYLGMMNEGYVWLATNWLSTLLDTNAPRSSEATNNIQGVITLRIYTAESKSKKNFISRWNNLTRKEETGTSIGLSTYGLYAYDTVWLLAHAIDTFFEREGNISFSSDPKLKELQGGTLNLNAMSIFNGGNLLLDSILKVNMTGVTGPFSFTSDRNLILPAFEVINIIGSGTRKVGYWSNNSGLSVQHPDTLYTNPPDLSSSNKKLYPVIWPGETTLKPRGWVFPHNGRHMTIGVPNRVSFLDFVAQVPGTDMFKGYCIDVFSAAISLLPYAVPYKMISYGDGHNNPSLTELIRLITSGVFDAAIGDIAITTNRTRMADFTQPFVESGLVVVAPITKVHSNALAFLQPFDRKMWAVMGIFFLFMGVVVWILEHRINDNFRGPPRKQFITILWFSFSTLFLARRENTFSTLGRLLVILWLFVVLIIKSSYTASLTSILTVQQLSSPIKGIGSLLNSKDPIGYPQGSFARDYLVGELGIHESRLVPLKLPEDYAKALRDGPQNGGVAALIDERAYAEVFLSTHCEFSIVGKEFTKNGWGFAFQRDSQLAVDMSTAILKLSENGDLQRIHDKWLLRSACSLQGAKLEADRLSITSFQGLFLMCGLACLLALLIYFIKMICQFKRLNSEPESPGESSQSRRLRKFFSFFDEREEEVKARSIRRQLECVKDDDDSGQRLLRTRGTVQALPLANSELQDAAEQVIRQENKARQLVREHYLRDDIYCGAPFCNVCDVSAVRLSSNSSTILIVLYQLTGYAYFWVHARAYVRVFKQSFWYMSCNTCKKISSADFNETYECVFCKFSHAVAVPRARVYLELEDSTGSLSGTMIGDTAEKFLQYTGQQLMDSGSQVLEKIRITLEEEQFFYVKGMKKNVLDNEYKYDIIFLNESVPSMSTSSTSTRSRSNKGKDIAYTTDTPMPLQGQTFPSAVKQLNFPSSPGSKSKKRKIEEHPISSENEVTPEKLPTPRAERNTRLSKEKDTI</sequence>
<dbReference type="GO" id="GO:0034220">
    <property type="term" value="P:monoatomic ion transmembrane transport"/>
    <property type="evidence" value="ECO:0007669"/>
    <property type="project" value="UniProtKB-KW"/>
</dbReference>
<evidence type="ECO:0000256" key="12">
    <source>
        <dbReference type="ARBA" id="ARBA00023303"/>
    </source>
</evidence>
<evidence type="ECO:0000256" key="8">
    <source>
        <dbReference type="ARBA" id="ARBA00023136"/>
    </source>
</evidence>
<gene>
    <name evidence="17" type="ORF">Fot_26087</name>
</gene>
<dbReference type="InterPro" id="IPR001320">
    <property type="entry name" value="Iontro_rcpt_C"/>
</dbReference>
<comment type="subcellular location">
    <subcellularLocation>
        <location evidence="1">Membrane</location>
        <topology evidence="1">Multi-pass membrane protein</topology>
    </subcellularLocation>
</comment>
<keyword evidence="5 15" id="KW-0732">Signal</keyword>
<dbReference type="FunFam" id="3.40.190.10:FF:000054">
    <property type="entry name" value="Glutamate receptor"/>
    <property type="match status" value="1"/>
</dbReference>